<dbReference type="EMBL" id="REGN01000563">
    <property type="protein sequence ID" value="RNA41018.1"/>
    <property type="molecule type" value="Genomic_DNA"/>
</dbReference>
<dbReference type="AlphaFoldDB" id="A0A3M7SZK2"/>
<keyword evidence="1" id="KW-0812">Transmembrane</keyword>
<comment type="caution">
    <text evidence="2">The sequence shown here is derived from an EMBL/GenBank/DDBJ whole genome shotgun (WGS) entry which is preliminary data.</text>
</comment>
<feature type="transmembrane region" description="Helical" evidence="1">
    <location>
        <begin position="59"/>
        <end position="77"/>
    </location>
</feature>
<dbReference type="Proteomes" id="UP000276133">
    <property type="component" value="Unassembled WGS sequence"/>
</dbReference>
<keyword evidence="1" id="KW-1133">Transmembrane helix</keyword>
<reference evidence="2 3" key="1">
    <citation type="journal article" date="2018" name="Sci. Rep.">
        <title>Genomic signatures of local adaptation to the degree of environmental predictability in rotifers.</title>
        <authorList>
            <person name="Franch-Gras L."/>
            <person name="Hahn C."/>
            <person name="Garcia-Roger E.M."/>
            <person name="Carmona M.J."/>
            <person name="Serra M."/>
            <person name="Gomez A."/>
        </authorList>
    </citation>
    <scope>NUCLEOTIDE SEQUENCE [LARGE SCALE GENOMIC DNA]</scope>
    <source>
        <strain evidence="2">HYR1</strain>
    </source>
</reference>
<evidence type="ECO:0000256" key="1">
    <source>
        <dbReference type="SAM" id="Phobius"/>
    </source>
</evidence>
<keyword evidence="3" id="KW-1185">Reference proteome</keyword>
<evidence type="ECO:0000313" key="3">
    <source>
        <dbReference type="Proteomes" id="UP000276133"/>
    </source>
</evidence>
<keyword evidence="1" id="KW-0472">Membrane</keyword>
<name>A0A3M7SZK2_BRAPC</name>
<organism evidence="2 3">
    <name type="scientific">Brachionus plicatilis</name>
    <name type="common">Marine rotifer</name>
    <name type="synonym">Brachionus muelleri</name>
    <dbReference type="NCBI Taxonomy" id="10195"/>
    <lineage>
        <taxon>Eukaryota</taxon>
        <taxon>Metazoa</taxon>
        <taxon>Spiralia</taxon>
        <taxon>Gnathifera</taxon>
        <taxon>Rotifera</taxon>
        <taxon>Eurotatoria</taxon>
        <taxon>Monogononta</taxon>
        <taxon>Pseudotrocha</taxon>
        <taxon>Ploima</taxon>
        <taxon>Brachionidae</taxon>
        <taxon>Brachionus</taxon>
    </lineage>
</organism>
<evidence type="ECO:0000313" key="2">
    <source>
        <dbReference type="EMBL" id="RNA41018.1"/>
    </source>
</evidence>
<feature type="transmembrane region" description="Helical" evidence="1">
    <location>
        <begin position="24"/>
        <end position="47"/>
    </location>
</feature>
<gene>
    <name evidence="2" type="ORF">BpHYR1_038779</name>
</gene>
<accession>A0A3M7SZK2</accession>
<sequence>MLLSKTSLQACLPCGEKNISKSRFLLFFVLYGIYMEFNEFMISHIYGTFKDLDKNQLEINGSNIQTMFYIISVLGISNQKSCNKIIKNTLKNTTA</sequence>
<proteinExistence type="predicted"/>
<protein>
    <submittedName>
        <fullName evidence="2">Uncharacterized protein</fullName>
    </submittedName>
</protein>